<evidence type="ECO:0000256" key="5">
    <source>
        <dbReference type="PIRSR" id="PIRSR000137-2"/>
    </source>
</evidence>
<keyword evidence="6" id="KW-1133">Transmembrane helix</keyword>
<keyword evidence="4 5" id="KW-0274">FAD</keyword>
<dbReference type="InterPro" id="IPR012132">
    <property type="entry name" value="GMC_OxRdtase"/>
</dbReference>
<dbReference type="InterPro" id="IPR000172">
    <property type="entry name" value="GMC_OxRdtase_N"/>
</dbReference>
<sequence length="671" mass="74054">MPGSVLKTIVGAAMGSVNTGLLQFVSLIPALIPVLINMWINSVDKNSVHNQHWKVQYDYIVVGGGTAGALIANRLAATKYRVLVLEAGGNGNFFNEVPALSHVLPQTSMDWQFVTEPQEGSCLGLTEQRSQWPSGRVLGGTSAMDDPLYVNGNPADFDRWQEMGADGWDWKSVRQHFPVPESDRKAGSDTEFEEAFESKLTVQMTDTPLARAFIQSGLKMNYSLVKVNTRANIGFSFPQFTTKKGRRQSSAKLYLSSVLKNKNLDLVNYAFVKRLVVTNGTASAVEFDRFGSTYTIKAKHEIILTAGAINTPKILMLSGIGPKEHLTALDIPVVADLPVGDNLQDQFGTHMSYTIDKSKTINAFKDMDFMQFFKYILYSEGVLAKPPVDAVAFIDTDTTPGAADPPINKAPNVQLILKPMSLTSDNGQLLRQSYGIADHYWKLFEKHTAKDSFTIVANLLRPKSRGSVRLRSGDPFAAPVIDPKYYSSREDMETMVKALKVVKNIVQQRPFRMLSVLGLGKPRECDQYLLKADKYSECLARTATLTARSPAGTCRMGDPTHPTSVVDPKLRVIGVNGLRVADASVMPALVSGSPYATTLMIAQRVTNFIVERDQEFLRRLWDQVNGFIMNGILLAAKTVAQYFGLKDFEKTLKLADSLSGHQLSEVMNASW</sequence>
<dbReference type="PROSITE" id="PS00624">
    <property type="entry name" value="GMC_OXRED_2"/>
    <property type="match status" value="1"/>
</dbReference>
<keyword evidence="6" id="KW-0472">Membrane</keyword>
<evidence type="ECO:0000313" key="8">
    <source>
        <dbReference type="EMBL" id="CAD7624972.1"/>
    </source>
</evidence>
<accession>A0A7R9KKQ6</accession>
<comment type="similarity">
    <text evidence="2">Belongs to the GMC oxidoreductase family.</text>
</comment>
<dbReference type="OrthoDB" id="269227at2759"/>
<dbReference type="Gene3D" id="3.50.50.60">
    <property type="entry name" value="FAD/NAD(P)-binding domain"/>
    <property type="match status" value="1"/>
</dbReference>
<dbReference type="EMBL" id="OC857290">
    <property type="protein sequence ID" value="CAD7624972.1"/>
    <property type="molecule type" value="Genomic_DNA"/>
</dbReference>
<protein>
    <recommendedName>
        <fullName evidence="7">Glucose-methanol-choline oxidoreductase N-terminal domain-containing protein</fullName>
    </recommendedName>
</protein>
<feature type="domain" description="Glucose-methanol-choline oxidoreductase N-terminal" evidence="7">
    <location>
        <begin position="307"/>
        <end position="321"/>
    </location>
</feature>
<gene>
    <name evidence="8" type="ORF">OSB1V03_LOCUS5410</name>
</gene>
<organism evidence="8">
    <name type="scientific">Medioppia subpectinata</name>
    <dbReference type="NCBI Taxonomy" id="1979941"/>
    <lineage>
        <taxon>Eukaryota</taxon>
        <taxon>Metazoa</taxon>
        <taxon>Ecdysozoa</taxon>
        <taxon>Arthropoda</taxon>
        <taxon>Chelicerata</taxon>
        <taxon>Arachnida</taxon>
        <taxon>Acari</taxon>
        <taxon>Acariformes</taxon>
        <taxon>Sarcoptiformes</taxon>
        <taxon>Oribatida</taxon>
        <taxon>Brachypylina</taxon>
        <taxon>Oppioidea</taxon>
        <taxon>Oppiidae</taxon>
        <taxon>Medioppia</taxon>
    </lineage>
</organism>
<proteinExistence type="inferred from homology"/>
<evidence type="ECO:0000256" key="1">
    <source>
        <dbReference type="ARBA" id="ARBA00001974"/>
    </source>
</evidence>
<evidence type="ECO:0000259" key="7">
    <source>
        <dbReference type="PROSITE" id="PS00624"/>
    </source>
</evidence>
<dbReference type="SUPFAM" id="SSF54373">
    <property type="entry name" value="FAD-linked reductases, C-terminal domain"/>
    <property type="match status" value="1"/>
</dbReference>
<feature type="transmembrane region" description="Helical" evidence="6">
    <location>
        <begin position="21"/>
        <end position="40"/>
    </location>
</feature>
<evidence type="ECO:0000256" key="3">
    <source>
        <dbReference type="ARBA" id="ARBA00022630"/>
    </source>
</evidence>
<reference evidence="8" key="1">
    <citation type="submission" date="2020-11" db="EMBL/GenBank/DDBJ databases">
        <authorList>
            <person name="Tran Van P."/>
        </authorList>
    </citation>
    <scope>NUCLEOTIDE SEQUENCE</scope>
</reference>
<dbReference type="SUPFAM" id="SSF51905">
    <property type="entry name" value="FAD/NAD(P)-binding domain"/>
    <property type="match status" value="1"/>
</dbReference>
<comment type="cofactor">
    <cofactor evidence="1 5">
        <name>FAD</name>
        <dbReference type="ChEBI" id="CHEBI:57692"/>
    </cofactor>
</comment>
<dbReference type="PANTHER" id="PTHR11552:SF147">
    <property type="entry name" value="CHOLINE DEHYDROGENASE, MITOCHONDRIAL"/>
    <property type="match status" value="1"/>
</dbReference>
<keyword evidence="3" id="KW-0285">Flavoprotein</keyword>
<dbReference type="Pfam" id="PF00732">
    <property type="entry name" value="GMC_oxred_N"/>
    <property type="match status" value="1"/>
</dbReference>
<dbReference type="InterPro" id="IPR036188">
    <property type="entry name" value="FAD/NAD-bd_sf"/>
</dbReference>
<feature type="binding site" evidence="5">
    <location>
        <position position="141"/>
    </location>
    <ligand>
        <name>FAD</name>
        <dbReference type="ChEBI" id="CHEBI:57692"/>
    </ligand>
</feature>
<dbReference type="Pfam" id="PF05199">
    <property type="entry name" value="GMC_oxred_C"/>
    <property type="match status" value="1"/>
</dbReference>
<feature type="binding site" evidence="5">
    <location>
        <position position="137"/>
    </location>
    <ligand>
        <name>FAD</name>
        <dbReference type="ChEBI" id="CHEBI:57692"/>
    </ligand>
</feature>
<evidence type="ECO:0000256" key="2">
    <source>
        <dbReference type="ARBA" id="ARBA00010790"/>
    </source>
</evidence>
<evidence type="ECO:0000256" key="4">
    <source>
        <dbReference type="ARBA" id="ARBA00022827"/>
    </source>
</evidence>
<dbReference type="PIRSF" id="PIRSF000137">
    <property type="entry name" value="Alcohol_oxidase"/>
    <property type="match status" value="1"/>
</dbReference>
<dbReference type="PANTHER" id="PTHR11552">
    <property type="entry name" value="GLUCOSE-METHANOL-CHOLINE GMC OXIDOREDUCTASE"/>
    <property type="match status" value="1"/>
</dbReference>
<dbReference type="Gene3D" id="3.30.560.10">
    <property type="entry name" value="Glucose Oxidase, domain 3"/>
    <property type="match status" value="1"/>
</dbReference>
<keyword evidence="9" id="KW-1185">Reference proteome</keyword>
<feature type="binding site" evidence="5">
    <location>
        <position position="272"/>
    </location>
    <ligand>
        <name>FAD</name>
        <dbReference type="ChEBI" id="CHEBI:57692"/>
    </ligand>
</feature>
<dbReference type="EMBL" id="CAJPIZ010002715">
    <property type="protein sequence ID" value="CAG2105402.1"/>
    <property type="molecule type" value="Genomic_DNA"/>
</dbReference>
<evidence type="ECO:0000313" key="9">
    <source>
        <dbReference type="Proteomes" id="UP000759131"/>
    </source>
</evidence>
<evidence type="ECO:0000256" key="6">
    <source>
        <dbReference type="SAM" id="Phobius"/>
    </source>
</evidence>
<dbReference type="GO" id="GO:0050660">
    <property type="term" value="F:flavin adenine dinucleotide binding"/>
    <property type="evidence" value="ECO:0007669"/>
    <property type="project" value="InterPro"/>
</dbReference>
<dbReference type="AlphaFoldDB" id="A0A7R9KKQ6"/>
<name>A0A7R9KKQ6_9ACAR</name>
<dbReference type="Proteomes" id="UP000759131">
    <property type="component" value="Unassembled WGS sequence"/>
</dbReference>
<dbReference type="InterPro" id="IPR007867">
    <property type="entry name" value="GMC_OxRtase_C"/>
</dbReference>
<dbReference type="GO" id="GO:0016614">
    <property type="term" value="F:oxidoreductase activity, acting on CH-OH group of donors"/>
    <property type="evidence" value="ECO:0007669"/>
    <property type="project" value="InterPro"/>
</dbReference>
<keyword evidence="6" id="KW-0812">Transmembrane</keyword>